<name>A0ABP0BZK3_9PEZI</name>
<evidence type="ECO:0000256" key="1">
    <source>
        <dbReference type="SAM" id="Phobius"/>
    </source>
</evidence>
<feature type="transmembrane region" description="Helical" evidence="1">
    <location>
        <begin position="77"/>
        <end position="98"/>
    </location>
</feature>
<accession>A0ABP0BZK3</accession>
<protein>
    <submittedName>
        <fullName evidence="2">Uncharacterized protein</fullName>
    </submittedName>
</protein>
<comment type="caution">
    <text evidence="2">The sequence shown here is derived from an EMBL/GenBank/DDBJ whole genome shotgun (WGS) entry which is preliminary data.</text>
</comment>
<dbReference type="EMBL" id="CAWUHB010000032">
    <property type="protein sequence ID" value="CAK7225018.1"/>
    <property type="molecule type" value="Genomic_DNA"/>
</dbReference>
<proteinExistence type="predicted"/>
<sequence>MAKSISPPPTQHAIRPGIVFQVVACTIMLLAVLLPMQSTSSAVALARRTASYTSSASGVSSAICSIVLHTTGKTRELGYLSVPLGLPLGAATAAWLLAHELPLSARI</sequence>
<gene>
    <name evidence="2" type="ORF">SCUCBS95973_005718</name>
</gene>
<feature type="transmembrane region" description="Helical" evidence="1">
    <location>
        <begin position="18"/>
        <end position="37"/>
    </location>
</feature>
<keyword evidence="3" id="KW-1185">Reference proteome</keyword>
<evidence type="ECO:0000313" key="3">
    <source>
        <dbReference type="Proteomes" id="UP001642405"/>
    </source>
</evidence>
<keyword evidence="1" id="KW-0472">Membrane</keyword>
<keyword evidence="1" id="KW-0812">Transmembrane</keyword>
<dbReference type="Proteomes" id="UP001642405">
    <property type="component" value="Unassembled WGS sequence"/>
</dbReference>
<organism evidence="2 3">
    <name type="scientific">Sporothrix curviconia</name>
    <dbReference type="NCBI Taxonomy" id="1260050"/>
    <lineage>
        <taxon>Eukaryota</taxon>
        <taxon>Fungi</taxon>
        <taxon>Dikarya</taxon>
        <taxon>Ascomycota</taxon>
        <taxon>Pezizomycotina</taxon>
        <taxon>Sordariomycetes</taxon>
        <taxon>Sordariomycetidae</taxon>
        <taxon>Ophiostomatales</taxon>
        <taxon>Ophiostomataceae</taxon>
        <taxon>Sporothrix</taxon>
    </lineage>
</organism>
<reference evidence="2 3" key="1">
    <citation type="submission" date="2024-01" db="EMBL/GenBank/DDBJ databases">
        <authorList>
            <person name="Allen C."/>
            <person name="Tagirdzhanova G."/>
        </authorList>
    </citation>
    <scope>NUCLEOTIDE SEQUENCE [LARGE SCALE GENOMIC DNA]</scope>
</reference>
<feature type="transmembrane region" description="Helical" evidence="1">
    <location>
        <begin position="49"/>
        <end position="71"/>
    </location>
</feature>
<evidence type="ECO:0000313" key="2">
    <source>
        <dbReference type="EMBL" id="CAK7225018.1"/>
    </source>
</evidence>
<keyword evidence="1" id="KW-1133">Transmembrane helix</keyword>